<dbReference type="Pfam" id="PF09511">
    <property type="entry name" value="RNA_lig_T4_1"/>
    <property type="match status" value="1"/>
</dbReference>
<dbReference type="GO" id="GO:0006388">
    <property type="term" value="P:tRNA splicing, via endonucleolytic cleavage and ligation"/>
    <property type="evidence" value="ECO:0007669"/>
    <property type="project" value="InterPro"/>
</dbReference>
<dbReference type="InterPro" id="IPR015965">
    <property type="entry name" value="tRNA_lig_PDEase"/>
</dbReference>
<dbReference type="PANTHER" id="PTHR32004:SF1">
    <property type="entry name" value="TRNA LIGASE"/>
    <property type="match status" value="1"/>
</dbReference>
<sequence>MAGHMTRTSEPPYSETGSRVENRKKCFVTFGCPELSLIRLHPFNFSVELCLRKEDVEKVNYFIEKGNHLGFISVNVSLGWFLGEEVLNRLIKTETLCALSMNNIDVEDVVCVNRGKIILSLSKETYEKAGFVGKPSAFSRKCPRWNVILDMRGRAMKKGKKGFDRILWSFENVFQKEFSFRMSTLNENDIKILEEILGLSSCFADFEKHESGKIVCPSFSYPKYVDYPGIDRIVRTEWATEIYEWLGLVSLGSERLNIGFNDDPYSLPYNLSDASEDEIVRFLWSGMISCNWILELWVFLRDLKDIDWISLTVNGFEDSPISWENYEHGYFLGGENTYTILKGSHQETAHELISRIEEEVKNNKNKKSKSISKHTFVYGDGVKIDSWRLPSFGLKKSSNKNIHEIVIRGYNKFFAVNEVKETKWDSLEEHTMGPYTLTLKENGCIIFVSALSNDSLVVASKNSMGPVANGTSVHAQVGETWLERHLSYSLHTRKQLAHVLRKMNATLVFELCDDGFEEHIIEYPPEKRGLYLHGINLNQATFSTYEFDKVCLFASNWGFRQVDYKVFQTLSDLKYFLQDSEKTKSYYGRELEGFVIRCKSKLLDGVHFHDFFFKYKFKEPYFIYRKWRELTHAIISGTYKFNSNEDDITKKYVAWVHLLLKENPDFVEKYKQNHGIVALRKQFLKEYNYSPLDFSKRLVTNFLLEDRNILLVPIATIGCGKTTLASALSLLFGFKHIQNDDIPGKKAKIQKFVSAIVDALTLQHVVIADKNNHKYVERDELIRLVSERSPDTRFIALYYDHFNKNDDLATRKGKLNEILKVTKARVLARGSNHQTIDASLNQGKTAIGIMNGFLSRFEPLDPNKKPDSLFEDFIILDPMKDTRFNLGIVIKHLYEIAPKFVTKIPTESEIDSAIGISLSYSCHDKRSSLTLSPQKPGLSQRKPQYFGIVLKDDLAPYIEKIMKDQKKEVSAFWQHLKCSKRVQSTFHVTLIHISDKPKYPEIWQYYLSQMDESSVICMTKVKFTYLVWDSRIMALVAVVLDTADKKILSVNPILHATIGTENKAIHPKEANDMLALWNFQTSHSTIHSISLCPQYFDGIVTLVYSSSFQ</sequence>
<feature type="domain" description="T4 RNA ligase 1-like N-terminal" evidence="3">
    <location>
        <begin position="397"/>
        <end position="622"/>
    </location>
</feature>
<dbReference type="GO" id="GO:0030677">
    <property type="term" value="C:ribonuclease P complex"/>
    <property type="evidence" value="ECO:0007669"/>
    <property type="project" value="InterPro"/>
</dbReference>
<name>A0A899G080_9ASCO</name>
<dbReference type="InterPro" id="IPR015966">
    <property type="entry name" value="tRNA_lig_kin_fungi"/>
</dbReference>
<protein>
    <recommendedName>
        <fullName evidence="6">tRNA ligase</fullName>
    </recommendedName>
</protein>
<reference evidence="4" key="1">
    <citation type="submission" date="2020-06" db="EMBL/GenBank/DDBJ databases">
        <title>Genomes of multiple members of Pneumocystis genus reveal paths to human pathogen Pneumocystis jirovecii.</title>
        <authorList>
            <person name="Cisse O.H."/>
            <person name="Ma L."/>
            <person name="Dekker J."/>
            <person name="Khil P."/>
            <person name="Jo J."/>
            <person name="Brenchley J."/>
            <person name="Blair R."/>
            <person name="Pahar B."/>
            <person name="Chabe M."/>
            <person name="Van Rompay K.A."/>
            <person name="Keesler R."/>
            <person name="Sukura A."/>
            <person name="Hirsch V."/>
            <person name="Kutty G."/>
            <person name="Liu Y."/>
            <person name="Peng L."/>
            <person name="Chen J."/>
            <person name="Song J."/>
            <person name="Weissenbacher-Lang C."/>
            <person name="Xu J."/>
            <person name="Upham N.S."/>
            <person name="Stajich J.E."/>
            <person name="Cuomo C.A."/>
            <person name="Cushion M.T."/>
            <person name="Kovacs J.A."/>
        </authorList>
    </citation>
    <scope>NUCLEOTIDE SEQUENCE</scope>
    <source>
        <strain evidence="4">2A</strain>
    </source>
</reference>
<dbReference type="InterPro" id="IPR027417">
    <property type="entry name" value="P-loop_NTPase"/>
</dbReference>
<dbReference type="OrthoDB" id="276239at2759"/>
<dbReference type="GO" id="GO:0001682">
    <property type="term" value="P:tRNA 5'-leader removal"/>
    <property type="evidence" value="ECO:0007669"/>
    <property type="project" value="InterPro"/>
</dbReference>
<dbReference type="PANTHER" id="PTHR32004">
    <property type="entry name" value="TRNA LIGASE"/>
    <property type="match status" value="1"/>
</dbReference>
<feature type="domain" description="tRNA ligase kinase" evidence="2">
    <location>
        <begin position="710"/>
        <end position="877"/>
    </location>
</feature>
<dbReference type="Pfam" id="PF08303">
    <property type="entry name" value="tRNA_lig_kinase"/>
    <property type="match status" value="1"/>
</dbReference>
<evidence type="ECO:0000313" key="5">
    <source>
        <dbReference type="Proteomes" id="UP000663699"/>
    </source>
</evidence>
<gene>
    <name evidence="4" type="ORF">MERGE_000601</name>
</gene>
<evidence type="ECO:0008006" key="6">
    <source>
        <dbReference type="Google" id="ProtNLM"/>
    </source>
</evidence>
<evidence type="ECO:0000259" key="2">
    <source>
        <dbReference type="Pfam" id="PF08303"/>
    </source>
</evidence>
<dbReference type="Pfam" id="PF08584">
    <property type="entry name" value="Ribonuc_P_40"/>
    <property type="match status" value="1"/>
</dbReference>
<dbReference type="GO" id="GO:0005634">
    <property type="term" value="C:nucleus"/>
    <property type="evidence" value="ECO:0007669"/>
    <property type="project" value="TreeGrafter"/>
</dbReference>
<proteinExistence type="predicted"/>
<dbReference type="GO" id="GO:0003972">
    <property type="term" value="F:RNA ligase (ATP) activity"/>
    <property type="evidence" value="ECO:0007669"/>
    <property type="project" value="InterPro"/>
</dbReference>
<dbReference type="InterPro" id="IPR019039">
    <property type="entry name" value="T4-Rnl1-like_N"/>
</dbReference>
<organism evidence="4 5">
    <name type="scientific">Pneumocystis wakefieldiae</name>
    <dbReference type="NCBI Taxonomy" id="38082"/>
    <lineage>
        <taxon>Eukaryota</taxon>
        <taxon>Fungi</taxon>
        <taxon>Dikarya</taxon>
        <taxon>Ascomycota</taxon>
        <taxon>Taphrinomycotina</taxon>
        <taxon>Pneumocystomycetes</taxon>
        <taxon>Pneumocystaceae</taxon>
        <taxon>Pneumocystis</taxon>
    </lineage>
</organism>
<dbReference type="Proteomes" id="UP000663699">
    <property type="component" value="Chromosome 10"/>
</dbReference>
<evidence type="ECO:0000313" key="4">
    <source>
        <dbReference type="EMBL" id="QSL66226.1"/>
    </source>
</evidence>
<dbReference type="SUPFAM" id="SSF52540">
    <property type="entry name" value="P-loop containing nucleoside triphosphate hydrolases"/>
    <property type="match status" value="1"/>
</dbReference>
<dbReference type="GO" id="GO:0005524">
    <property type="term" value="F:ATP binding"/>
    <property type="evidence" value="ECO:0007669"/>
    <property type="project" value="InterPro"/>
</dbReference>
<accession>A0A899G080</accession>
<dbReference type="Pfam" id="PF08302">
    <property type="entry name" value="tRNA_lig_CPD"/>
    <property type="match status" value="1"/>
</dbReference>
<dbReference type="AlphaFoldDB" id="A0A899G080"/>
<keyword evidence="5" id="KW-1185">Reference proteome</keyword>
<feature type="domain" description="tRNA ligase phosphodiesterase" evidence="1">
    <location>
        <begin position="882"/>
        <end position="1091"/>
    </location>
</feature>
<evidence type="ECO:0000259" key="3">
    <source>
        <dbReference type="Pfam" id="PF09511"/>
    </source>
</evidence>
<evidence type="ECO:0000259" key="1">
    <source>
        <dbReference type="Pfam" id="PF08302"/>
    </source>
</evidence>
<dbReference type="InterPro" id="IPR013893">
    <property type="entry name" value="RNase_P_Rpp40"/>
</dbReference>
<dbReference type="EMBL" id="CP054541">
    <property type="protein sequence ID" value="QSL66226.1"/>
    <property type="molecule type" value="Genomic_DNA"/>
</dbReference>
<dbReference type="Gene3D" id="3.40.50.300">
    <property type="entry name" value="P-loop containing nucleotide triphosphate hydrolases"/>
    <property type="match status" value="1"/>
</dbReference>